<evidence type="ECO:0000313" key="2">
    <source>
        <dbReference type="EMBL" id="MDR9898937.1"/>
    </source>
</evidence>
<evidence type="ECO:0000313" key="3">
    <source>
        <dbReference type="Proteomes" id="UP000667802"/>
    </source>
</evidence>
<feature type="compositionally biased region" description="Polar residues" evidence="1">
    <location>
        <begin position="184"/>
        <end position="200"/>
    </location>
</feature>
<gene>
    <name evidence="2" type="ORF">G7B40_030920</name>
</gene>
<accession>A0AAP5MC99</accession>
<dbReference type="EMBL" id="JAALHA020000021">
    <property type="protein sequence ID" value="MDR9898937.1"/>
    <property type="molecule type" value="Genomic_DNA"/>
</dbReference>
<comment type="caution">
    <text evidence="2">The sequence shown here is derived from an EMBL/GenBank/DDBJ whole genome shotgun (WGS) entry which is preliminary data.</text>
</comment>
<organism evidence="2 3">
    <name type="scientific">Aetokthonos hydrillicola Thurmond2011</name>
    <dbReference type="NCBI Taxonomy" id="2712845"/>
    <lineage>
        <taxon>Bacteria</taxon>
        <taxon>Bacillati</taxon>
        <taxon>Cyanobacteriota</taxon>
        <taxon>Cyanophyceae</taxon>
        <taxon>Nostocales</taxon>
        <taxon>Hapalosiphonaceae</taxon>
        <taxon>Aetokthonos</taxon>
    </lineage>
</organism>
<name>A0AAP5MC99_9CYAN</name>
<proteinExistence type="predicted"/>
<feature type="region of interest" description="Disordered" evidence="1">
    <location>
        <begin position="162"/>
        <end position="200"/>
    </location>
</feature>
<dbReference type="AlphaFoldDB" id="A0AAP5MC99"/>
<dbReference type="Proteomes" id="UP000667802">
    <property type="component" value="Unassembled WGS sequence"/>
</dbReference>
<evidence type="ECO:0000256" key="1">
    <source>
        <dbReference type="SAM" id="MobiDB-lite"/>
    </source>
</evidence>
<protein>
    <submittedName>
        <fullName evidence="2">Uncharacterized protein</fullName>
    </submittedName>
</protein>
<feature type="compositionally biased region" description="Polar residues" evidence="1">
    <location>
        <begin position="381"/>
        <end position="398"/>
    </location>
</feature>
<sequence length="585" mass="64583">MSERTALSSSTTECIATSKTDIRYNLSRNEGEYEEDDLFILATDEVSRYIFLNQIPSGKTDWEQLLNLKSSIEFQTFIKNTGKDLSDDDDSFINIPAKSVFDRSVNNTHNTTIVKSSVENSPIQTLISQLESYNLSQNSSVISSLPNSTFFPFAPPIVSPAPSTGKPAWIPKPSPNPPTPVPSFATSAPSQPVTTGTISGNSKSKRAVFIAGLAAAGAVAAISVYKLLDWMQSPTSSVASPQDLFTHQEQIKGLTEIKSNFDTGFVRNLMDAGGQSRAWQAHFSDPEAAMHFFKNTLGNDYVDKVLATHNDVDLEQQLKILSDQIGQDTQGYYQHFDSLKHAKYGSTYQELTGIAAHDHAPQQLYDRASAHYQKAIEHLEQSQGQHSSSTMHESLNPTSPTKFAIAAKAVSRIGANMAVRHIATASMGSMGGAAVSCALLAYAAGSHVSRRVGEEYKKLYCDRQEDLTRQAIVQNFSSDILPVMKEVARGLPSDFKDHVTSKLDRTKQTVNSIIKLSQNLPEQAKQAQLSIEQLVQNYVSDPEKLQQDTSVFINKTIKQTQKMFEGLFKNHDSFDLISYSKQRFR</sequence>
<feature type="region of interest" description="Disordered" evidence="1">
    <location>
        <begin position="378"/>
        <end position="398"/>
    </location>
</feature>
<dbReference type="RefSeq" id="WP_310834246.1">
    <property type="nucleotide sequence ID" value="NZ_JAALHA020000021.1"/>
</dbReference>
<feature type="compositionally biased region" description="Pro residues" evidence="1">
    <location>
        <begin position="170"/>
        <end position="181"/>
    </location>
</feature>
<reference evidence="3" key="1">
    <citation type="journal article" date="2021" name="Science">
        <title>Hunting the eagle killer: A cyanobacterial neurotoxin causes vacuolar myelinopathy.</title>
        <authorList>
            <person name="Breinlinger S."/>
            <person name="Phillips T.J."/>
            <person name="Haram B.N."/>
            <person name="Mares J."/>
            <person name="Martinez Yerena J.A."/>
            <person name="Hrouzek P."/>
            <person name="Sobotka R."/>
            <person name="Henderson W.M."/>
            <person name="Schmieder P."/>
            <person name="Williams S.M."/>
            <person name="Lauderdale J.D."/>
            <person name="Wilde H.D."/>
            <person name="Gerrin W."/>
            <person name="Kust A."/>
            <person name="Washington J.W."/>
            <person name="Wagner C."/>
            <person name="Geier B."/>
            <person name="Liebeke M."/>
            <person name="Enke H."/>
            <person name="Niedermeyer T.H.J."/>
            <person name="Wilde S.B."/>
        </authorList>
    </citation>
    <scope>NUCLEOTIDE SEQUENCE [LARGE SCALE GENOMIC DNA]</scope>
    <source>
        <strain evidence="3">Thurmond2011</strain>
    </source>
</reference>
<keyword evidence="3" id="KW-1185">Reference proteome</keyword>